<dbReference type="OrthoDB" id="9812555at2"/>
<evidence type="ECO:0000256" key="2">
    <source>
        <dbReference type="ARBA" id="ARBA00004777"/>
    </source>
</evidence>
<comment type="catalytic activity">
    <reaction evidence="11">
        <text>(6S)-5-methyl-5,6,7,8-tetrahydrofolate + NAD(+) = (6R)-5,10-methylene-5,6,7,8-tetrahydrofolate + NADH + H(+)</text>
        <dbReference type="Rhea" id="RHEA:19821"/>
        <dbReference type="ChEBI" id="CHEBI:15378"/>
        <dbReference type="ChEBI" id="CHEBI:15636"/>
        <dbReference type="ChEBI" id="CHEBI:18608"/>
        <dbReference type="ChEBI" id="CHEBI:57540"/>
        <dbReference type="ChEBI" id="CHEBI:57945"/>
        <dbReference type="EC" id="1.5.1.54"/>
    </reaction>
    <physiologicalReaction direction="right-to-left" evidence="11">
        <dbReference type="Rhea" id="RHEA:19823"/>
    </physiologicalReaction>
</comment>
<dbReference type="UniPathway" id="UPA00193"/>
<dbReference type="GO" id="GO:0009086">
    <property type="term" value="P:methionine biosynthetic process"/>
    <property type="evidence" value="ECO:0007669"/>
    <property type="project" value="UniProtKB-KW"/>
</dbReference>
<dbReference type="Pfam" id="PF02219">
    <property type="entry name" value="MTHFR"/>
    <property type="match status" value="1"/>
</dbReference>
<evidence type="ECO:0000256" key="11">
    <source>
        <dbReference type="ARBA" id="ARBA00048628"/>
    </source>
</evidence>
<keyword evidence="5 12" id="KW-0285">Flavoprotein</keyword>
<dbReference type="Gene3D" id="3.20.20.220">
    <property type="match status" value="1"/>
</dbReference>
<evidence type="ECO:0000256" key="10">
    <source>
        <dbReference type="ARBA" id="ARBA00034478"/>
    </source>
</evidence>
<dbReference type="NCBIfam" id="TIGR00676">
    <property type="entry name" value="fadh2"/>
    <property type="match status" value="1"/>
</dbReference>
<dbReference type="EC" id="1.5.1.54" evidence="12"/>
<dbReference type="PANTHER" id="PTHR45754">
    <property type="entry name" value="METHYLENETETRAHYDROFOLATE REDUCTASE"/>
    <property type="match status" value="1"/>
</dbReference>
<dbReference type="Proteomes" id="UP000324646">
    <property type="component" value="Chromosome"/>
</dbReference>
<keyword evidence="6 12" id="KW-0274">FAD</keyword>
<evidence type="ECO:0000256" key="1">
    <source>
        <dbReference type="ARBA" id="ARBA00001974"/>
    </source>
</evidence>
<dbReference type="RefSeq" id="WP_148810010.1">
    <property type="nucleotide sequence ID" value="NZ_CP042243.1"/>
</dbReference>
<comment type="pathway">
    <text evidence="10">Amino-acid biosynthesis; L-methionine biosynthesis via de novo pathway.</text>
</comment>
<keyword evidence="14" id="KW-1185">Reference proteome</keyword>
<organism evidence="13 14">
    <name type="scientific">Crassaminicella thermophila</name>
    <dbReference type="NCBI Taxonomy" id="2599308"/>
    <lineage>
        <taxon>Bacteria</taxon>
        <taxon>Bacillati</taxon>
        <taxon>Bacillota</taxon>
        <taxon>Clostridia</taxon>
        <taxon>Eubacteriales</taxon>
        <taxon>Clostridiaceae</taxon>
        <taxon>Crassaminicella</taxon>
    </lineage>
</organism>
<name>A0A5C0SHH5_CRATE</name>
<evidence type="ECO:0000313" key="13">
    <source>
        <dbReference type="EMBL" id="QEK12874.1"/>
    </source>
</evidence>
<evidence type="ECO:0000256" key="4">
    <source>
        <dbReference type="ARBA" id="ARBA00022605"/>
    </source>
</evidence>
<accession>A0A5C0SHH5</accession>
<sequence>MLIKDFYKNKKPIISFEIFPPKKDGPIETIYNTIDNLKDLKPDFISVTYGAGGSTTKKTVEIASIIKNKYNIEALAHLTCVTSTKQEIENILNQLKDNNIENILALRGDFPNDPDFEFPDPLHYEYAKDLIGHIHSNSNFSVGAAAYPEGHIECTNLDKDIYYLKEKVNSGVDFLITQLFFDNEIFYKFKEKLDKENINIPISAGILPVINKNQINHILSLCGCHLPKKFIRIIEKYEYKPEALKEAGIAYAIEQIVDLLSWGIDGIHIYTMNRPKTTRKIVESISTIRNVLTEE</sequence>
<dbReference type="GO" id="GO:0106312">
    <property type="term" value="F:methylenetetrahydrofolate reductase (NADH) activity"/>
    <property type="evidence" value="ECO:0007669"/>
    <property type="project" value="UniProtKB-EC"/>
</dbReference>
<keyword evidence="4" id="KW-0028">Amino-acid biosynthesis</keyword>
<evidence type="ECO:0000256" key="6">
    <source>
        <dbReference type="ARBA" id="ARBA00022827"/>
    </source>
</evidence>
<dbReference type="GO" id="GO:0071949">
    <property type="term" value="F:FAD binding"/>
    <property type="evidence" value="ECO:0007669"/>
    <property type="project" value="TreeGrafter"/>
</dbReference>
<dbReference type="KEGG" id="crs:FQB35_11360"/>
<protein>
    <recommendedName>
        <fullName evidence="12">Methylenetetrahydrofolate reductase</fullName>
        <ecNumber evidence="12">1.5.1.54</ecNumber>
    </recommendedName>
</protein>
<dbReference type="SUPFAM" id="SSF51730">
    <property type="entry name" value="FAD-linked oxidoreductase"/>
    <property type="match status" value="1"/>
</dbReference>
<proteinExistence type="inferred from homology"/>
<reference evidence="13 14" key="1">
    <citation type="submission" date="2019-07" db="EMBL/GenBank/DDBJ databases">
        <title>Complete genome of Crassaminicella thermophila SY095.</title>
        <authorList>
            <person name="Li X."/>
        </authorList>
    </citation>
    <scope>NUCLEOTIDE SEQUENCE [LARGE SCALE GENOMIC DNA]</scope>
    <source>
        <strain evidence="13 14">SY095</strain>
    </source>
</reference>
<evidence type="ECO:0000256" key="5">
    <source>
        <dbReference type="ARBA" id="ARBA00022630"/>
    </source>
</evidence>
<evidence type="ECO:0000256" key="7">
    <source>
        <dbReference type="ARBA" id="ARBA00023002"/>
    </source>
</evidence>
<evidence type="ECO:0000256" key="3">
    <source>
        <dbReference type="ARBA" id="ARBA00006743"/>
    </source>
</evidence>
<comment type="pathway">
    <text evidence="2 12">One-carbon metabolism; tetrahydrofolate interconversion.</text>
</comment>
<keyword evidence="8" id="KW-0520">NAD</keyword>
<gene>
    <name evidence="13" type="primary">metF</name>
    <name evidence="13" type="ORF">FQB35_11360</name>
</gene>
<dbReference type="InterPro" id="IPR029041">
    <property type="entry name" value="FAD-linked_oxidoreductase-like"/>
</dbReference>
<keyword evidence="7 12" id="KW-0560">Oxidoreductase</keyword>
<evidence type="ECO:0000256" key="9">
    <source>
        <dbReference type="ARBA" id="ARBA00023167"/>
    </source>
</evidence>
<dbReference type="GO" id="GO:0005829">
    <property type="term" value="C:cytosol"/>
    <property type="evidence" value="ECO:0007669"/>
    <property type="project" value="InterPro"/>
</dbReference>
<keyword evidence="9" id="KW-0486">Methionine biosynthesis</keyword>
<evidence type="ECO:0000313" key="14">
    <source>
        <dbReference type="Proteomes" id="UP000324646"/>
    </source>
</evidence>
<comment type="cofactor">
    <cofactor evidence="1 12">
        <name>FAD</name>
        <dbReference type="ChEBI" id="CHEBI:57692"/>
    </cofactor>
</comment>
<evidence type="ECO:0000256" key="8">
    <source>
        <dbReference type="ARBA" id="ARBA00023027"/>
    </source>
</evidence>
<dbReference type="EMBL" id="CP042243">
    <property type="protein sequence ID" value="QEK12874.1"/>
    <property type="molecule type" value="Genomic_DNA"/>
</dbReference>
<dbReference type="AlphaFoldDB" id="A0A5C0SHH5"/>
<dbReference type="InterPro" id="IPR004620">
    <property type="entry name" value="MTHF_reductase_bac"/>
</dbReference>
<dbReference type="GO" id="GO:0035999">
    <property type="term" value="P:tetrahydrofolate interconversion"/>
    <property type="evidence" value="ECO:0007669"/>
    <property type="project" value="UniProtKB-UniPathway"/>
</dbReference>
<dbReference type="CDD" id="cd00537">
    <property type="entry name" value="MTHFR"/>
    <property type="match status" value="1"/>
</dbReference>
<evidence type="ECO:0000256" key="12">
    <source>
        <dbReference type="RuleBase" id="RU003862"/>
    </source>
</evidence>
<comment type="similarity">
    <text evidence="3 12">Belongs to the methylenetetrahydrofolate reductase family.</text>
</comment>
<dbReference type="PANTHER" id="PTHR45754:SF3">
    <property type="entry name" value="METHYLENETETRAHYDROFOLATE REDUCTASE (NADPH)"/>
    <property type="match status" value="1"/>
</dbReference>
<dbReference type="InterPro" id="IPR003171">
    <property type="entry name" value="Mehydrof_redctse-like"/>
</dbReference>